<dbReference type="AlphaFoldDB" id="A0A5K7XH82"/>
<evidence type="ECO:0000256" key="1">
    <source>
        <dbReference type="SAM" id="MobiDB-lite"/>
    </source>
</evidence>
<protein>
    <submittedName>
        <fullName evidence="2">Uncharacterized protein</fullName>
    </submittedName>
</protein>
<proteinExistence type="predicted"/>
<evidence type="ECO:0000313" key="2">
    <source>
        <dbReference type="EMBL" id="BBO35798.1"/>
    </source>
</evidence>
<feature type="region of interest" description="Disordered" evidence="1">
    <location>
        <begin position="1"/>
        <end position="22"/>
    </location>
</feature>
<reference evidence="3" key="1">
    <citation type="submission" date="2019-10" db="EMBL/GenBank/DDBJ databases">
        <title>Lacipirellula parvula gen. nov., sp. nov., representing a lineage of planctomycetes widespread in freshwater anoxic habitats, and description of the family Lacipirellulaceae.</title>
        <authorList>
            <person name="Dedysh S.N."/>
            <person name="Kulichevskaya I.S."/>
            <person name="Beletsky A.V."/>
            <person name="Rakitin A.L."/>
            <person name="Mardanov A.V."/>
            <person name="Ivanova A.A."/>
            <person name="Saltykova V.X."/>
            <person name="Rijpstra W.I.C."/>
            <person name="Sinninghe Damste J.S."/>
            <person name="Ravin N.V."/>
        </authorList>
    </citation>
    <scope>NUCLEOTIDE SEQUENCE [LARGE SCALE GENOMIC DNA]</scope>
    <source>
        <strain evidence="3">PX69</strain>
    </source>
</reference>
<dbReference type="Proteomes" id="UP000326837">
    <property type="component" value="Chromosome"/>
</dbReference>
<dbReference type="EMBL" id="AP021861">
    <property type="protein sequence ID" value="BBO35798.1"/>
    <property type="molecule type" value="Genomic_DNA"/>
</dbReference>
<keyword evidence="3" id="KW-1185">Reference proteome</keyword>
<accession>A0A5K7XH82</accession>
<name>A0A5K7XH82_9BACT</name>
<gene>
    <name evidence="2" type="ORF">PLANPX_5410</name>
</gene>
<organism evidence="2 3">
    <name type="scientific">Lacipirellula parvula</name>
    <dbReference type="NCBI Taxonomy" id="2650471"/>
    <lineage>
        <taxon>Bacteria</taxon>
        <taxon>Pseudomonadati</taxon>
        <taxon>Planctomycetota</taxon>
        <taxon>Planctomycetia</taxon>
        <taxon>Pirellulales</taxon>
        <taxon>Lacipirellulaceae</taxon>
        <taxon>Lacipirellula</taxon>
    </lineage>
</organism>
<dbReference type="KEGG" id="lpav:PLANPX_5410"/>
<sequence length="48" mass="5520">MSRDNINAVEQPSRRKAAAETSGRDLYLDAAWHLGGINRKEQEKSRHR</sequence>
<evidence type="ECO:0000313" key="3">
    <source>
        <dbReference type="Proteomes" id="UP000326837"/>
    </source>
</evidence>
<feature type="compositionally biased region" description="Polar residues" evidence="1">
    <location>
        <begin position="1"/>
        <end position="10"/>
    </location>
</feature>